<organism evidence="4 5">
    <name type="scientific">Phyllosticta citriasiana</name>
    <dbReference type="NCBI Taxonomy" id="595635"/>
    <lineage>
        <taxon>Eukaryota</taxon>
        <taxon>Fungi</taxon>
        <taxon>Dikarya</taxon>
        <taxon>Ascomycota</taxon>
        <taxon>Pezizomycotina</taxon>
        <taxon>Dothideomycetes</taxon>
        <taxon>Dothideomycetes incertae sedis</taxon>
        <taxon>Botryosphaeriales</taxon>
        <taxon>Phyllostictaceae</taxon>
        <taxon>Phyllosticta</taxon>
    </lineage>
</organism>
<dbReference type="InterPro" id="IPR039486">
    <property type="entry name" value="Mug56/Spo71_PH"/>
</dbReference>
<reference evidence="4 5" key="1">
    <citation type="submission" date="2024-04" db="EMBL/GenBank/DDBJ databases">
        <title>Phyllosticta paracitricarpa is synonymous to the EU quarantine fungus P. citricarpa based on phylogenomic analyses.</title>
        <authorList>
            <consortium name="Lawrence Berkeley National Laboratory"/>
            <person name="Van Ingen-Buijs V.A."/>
            <person name="Van Westerhoven A.C."/>
            <person name="Haridas S."/>
            <person name="Skiadas P."/>
            <person name="Martin F."/>
            <person name="Groenewald J.Z."/>
            <person name="Crous P.W."/>
            <person name="Seidl M.F."/>
        </authorList>
    </citation>
    <scope>NUCLEOTIDE SEQUENCE [LARGE SCALE GENOMIC DNA]</scope>
    <source>
        <strain evidence="4 5">CBS 123371</strain>
    </source>
</reference>
<sequence length="1086" mass="120971">MGELPPDSYTAQRLQHATPEHLYLTSRRCFIGPIPEGWLKSHRRDWYKRHFHINYSSRAATFSAGEALSFDRRLTGLEPSAAAGGTFKSSFPQPQDVSGNLDGGVSETGRNAEASRAQTAPGPAVVVPRSQQADAEIVSEELEGRTRSPNPKCLAPTPNDKVRRKRRPAERRTSTGSFVTASEIPSSQMSPRPTSPAPPISPVPRVSNGESSLQVPPSSPGGAASTSSLLPKANTGGDADAGPSSLAELEGQRRPSGRGLVKFSFPDASKRAEIQAKARLIQAPTRRLTRLRWSKIQQGHIVKMDKMLVRVDSTLEQLDDEFDENAGHRIESRTSEKWREYMVVCRDMHDEDSGADFVLQLYKTRVIPAIEGAKTRKKAKYEIPLAKKISQVNLYSSLDKTVVVWTPSRKGTRIYLIRPRSGHSAVEWFTFLRKVLGWQRASELQINVPDLKVQLRLTNPFQELEGSEEVAKAAEGNEEAIAKAEQEEQAVARNIIKRSLDLLAKSKEYGPVAREWAERERIGLAWKRYDRLEWVHGANEKKMYGCLAMSKTHDLELRPKSHFSTTAKTKKDNVLTEPVPIEGFLIRLTSQRGVDKRLGKMFFKRLYFSTHDNFLIFSRPARVSPPPPPHFPNANGTNVPSAKTISEFIPLIYAVNPYPIKDGEIEWLSEDKPIGPAAVAHHDRDAEDESRRKDDLLLKSDGYINLCNVKKVRKVHRGAAPADDHIEEGSDVDFDMDVSDSAEDDGVTREFDDERTFELVLRNGLIIRLQAFDKTTKKEWMHRLRDLVKYWKHRSTAEITAYKTVRSANLALLNIDEEAEAFVGQYAKKWEVSHTHASPQLYNLCGIAQCRSIRMAGVLYRKPRRHATFTRCAVMLASSHLLIFQDSLRKATGKQLSHIHHEHIASIDLAADSVYLYAGLLTENDLLYRNRTFDSSKPGSSALPRIYLDDGWTSTDEDAMTCFVLWQGRKRSLFRRNAASASSSSSSSSPAAAAAAAALTRSSTSASDTSAIATDGNKKRAAAGGGSRFKLVSQLGVPGSAVVFKARSRAERDHWVLAIQTEIDRLVDLREGGTESKEEEVRIVGA</sequence>
<dbReference type="InterPro" id="IPR001849">
    <property type="entry name" value="PH_domain"/>
</dbReference>
<keyword evidence="5" id="KW-1185">Reference proteome</keyword>
<dbReference type="InterPro" id="IPR029217">
    <property type="entry name" value="Spo7_2_N"/>
</dbReference>
<dbReference type="Proteomes" id="UP001363622">
    <property type="component" value="Unassembled WGS sequence"/>
</dbReference>
<comment type="caution">
    <text evidence="4">The sequence shown here is derived from an EMBL/GenBank/DDBJ whole genome shotgun (WGS) entry which is preliminary data.</text>
</comment>
<accession>A0ABR1KYC8</accession>
<dbReference type="Pfam" id="PF15404">
    <property type="entry name" value="PH_4"/>
    <property type="match status" value="1"/>
</dbReference>
<dbReference type="Pfam" id="PF23207">
    <property type="entry name" value="PH_SPO71"/>
    <property type="match status" value="1"/>
</dbReference>
<gene>
    <name evidence="4" type="ORF">IWZ03DRAFT_402601</name>
</gene>
<proteinExistence type="predicted"/>
<feature type="compositionally biased region" description="Pro residues" evidence="2">
    <location>
        <begin position="193"/>
        <end position="202"/>
    </location>
</feature>
<dbReference type="PANTHER" id="PTHR28076:SF1">
    <property type="entry name" value="PROSPORE MEMBRANE ADAPTER PROTEIN SPO71"/>
    <property type="match status" value="1"/>
</dbReference>
<feature type="coiled-coil region" evidence="1">
    <location>
        <begin position="467"/>
        <end position="494"/>
    </location>
</feature>
<evidence type="ECO:0000256" key="1">
    <source>
        <dbReference type="SAM" id="Coils"/>
    </source>
</evidence>
<keyword evidence="1" id="KW-0175">Coiled coil</keyword>
<dbReference type="EMBL" id="JBBPHU010000001">
    <property type="protein sequence ID" value="KAK7523365.1"/>
    <property type="molecule type" value="Genomic_DNA"/>
</dbReference>
<feature type="compositionally biased region" description="Acidic residues" evidence="2">
    <location>
        <begin position="729"/>
        <end position="745"/>
    </location>
</feature>
<dbReference type="PROSITE" id="PS50003">
    <property type="entry name" value="PH_DOMAIN"/>
    <property type="match status" value="2"/>
</dbReference>
<evidence type="ECO:0000259" key="3">
    <source>
        <dbReference type="PROSITE" id="PS50003"/>
    </source>
</evidence>
<feature type="region of interest" description="Disordered" evidence="2">
    <location>
        <begin position="719"/>
        <end position="747"/>
    </location>
</feature>
<dbReference type="SUPFAM" id="SSF50729">
    <property type="entry name" value="PH domain-like"/>
    <property type="match status" value="1"/>
</dbReference>
<feature type="domain" description="PH" evidence="3">
    <location>
        <begin position="1029"/>
        <end position="1064"/>
    </location>
</feature>
<evidence type="ECO:0000256" key="2">
    <source>
        <dbReference type="SAM" id="MobiDB-lite"/>
    </source>
</evidence>
<dbReference type="InterPro" id="IPR057379">
    <property type="entry name" value="PH_SPO71"/>
</dbReference>
<dbReference type="Pfam" id="PF15407">
    <property type="entry name" value="Spo7_2_N"/>
    <property type="match status" value="1"/>
</dbReference>
<dbReference type="InterPro" id="IPR040345">
    <property type="entry name" value="Mug56/Spo71"/>
</dbReference>
<dbReference type="SMART" id="SM00233">
    <property type="entry name" value="PH"/>
    <property type="match status" value="3"/>
</dbReference>
<dbReference type="PANTHER" id="PTHR28076">
    <property type="entry name" value="SPORULATION-SPECIFIC PROTEIN 71"/>
    <property type="match status" value="1"/>
</dbReference>
<evidence type="ECO:0000313" key="5">
    <source>
        <dbReference type="Proteomes" id="UP001363622"/>
    </source>
</evidence>
<feature type="compositionally biased region" description="Polar residues" evidence="2">
    <location>
        <begin position="174"/>
        <end position="189"/>
    </location>
</feature>
<evidence type="ECO:0000313" key="4">
    <source>
        <dbReference type="EMBL" id="KAK7523365.1"/>
    </source>
</evidence>
<feature type="compositionally biased region" description="Polar residues" evidence="2">
    <location>
        <begin position="87"/>
        <end position="98"/>
    </location>
</feature>
<feature type="region of interest" description="Disordered" evidence="2">
    <location>
        <begin position="81"/>
        <end position="260"/>
    </location>
</feature>
<protein>
    <submittedName>
        <fullName evidence="4">Pleckstrin homology domain-containing protein</fullName>
    </submittedName>
</protein>
<feature type="domain" description="PH" evidence="3">
    <location>
        <begin position="578"/>
        <end position="789"/>
    </location>
</feature>
<name>A0ABR1KYC8_9PEZI</name>
<dbReference type="SMART" id="SM01316">
    <property type="entry name" value="Spo7_2_N"/>
    <property type="match status" value="1"/>
</dbReference>